<feature type="domain" description="Bacteriophage T5 Orf172 DNA-binding" evidence="1">
    <location>
        <begin position="149"/>
        <end position="241"/>
    </location>
</feature>
<name>A0A6C0C9G2_9ZZZZ</name>
<evidence type="ECO:0000259" key="1">
    <source>
        <dbReference type="Pfam" id="PF10544"/>
    </source>
</evidence>
<sequence length="282" mass="33091">MINFLKKYSTVPNSFIDDFHNIVDENYSSHELIIDFDVVTKWLKIRKDNLLHTLVNNFALGTEYSLKKVKINQENSNKTTIKSIIFITPLCFKELCMISRSSKAREVRSYYIALEDLVRKYHHYIEERLRKKIGLLETNQKPKVNIKSGIIYIFEALNVTDDESDDESDDKLYKIGKTKDKNNRFNTYNSGNANDIEPLFILEVNDIDGVEKCIKNLLSKHQYRKNKEIYKINLDLMKKATDMCDELVAGFVRYKNKIGTDEFEKSKKMMRESDSLIIKIVK</sequence>
<dbReference type="Pfam" id="PF10544">
    <property type="entry name" value="T5orf172"/>
    <property type="match status" value="1"/>
</dbReference>
<dbReference type="InterPro" id="IPR018306">
    <property type="entry name" value="Phage_T5_Orf172_DNA-bd"/>
</dbReference>
<reference evidence="2" key="1">
    <citation type="journal article" date="2020" name="Nature">
        <title>Giant virus diversity and host interactions through global metagenomics.</title>
        <authorList>
            <person name="Schulz F."/>
            <person name="Roux S."/>
            <person name="Paez-Espino D."/>
            <person name="Jungbluth S."/>
            <person name="Walsh D.A."/>
            <person name="Denef V.J."/>
            <person name="McMahon K.D."/>
            <person name="Konstantinidis K.T."/>
            <person name="Eloe-Fadrosh E.A."/>
            <person name="Kyrpides N.C."/>
            <person name="Woyke T."/>
        </authorList>
    </citation>
    <scope>NUCLEOTIDE SEQUENCE</scope>
    <source>
        <strain evidence="2">GVMAG-M-3300020192-26</strain>
    </source>
</reference>
<dbReference type="EMBL" id="MN739354">
    <property type="protein sequence ID" value="QHT00309.1"/>
    <property type="molecule type" value="Genomic_DNA"/>
</dbReference>
<protein>
    <recommendedName>
        <fullName evidence="1">Bacteriophage T5 Orf172 DNA-binding domain-containing protein</fullName>
    </recommendedName>
</protein>
<evidence type="ECO:0000313" key="2">
    <source>
        <dbReference type="EMBL" id="QHT00309.1"/>
    </source>
</evidence>
<proteinExistence type="predicted"/>
<organism evidence="2">
    <name type="scientific">viral metagenome</name>
    <dbReference type="NCBI Taxonomy" id="1070528"/>
    <lineage>
        <taxon>unclassified sequences</taxon>
        <taxon>metagenomes</taxon>
        <taxon>organismal metagenomes</taxon>
    </lineage>
</organism>
<dbReference type="AlphaFoldDB" id="A0A6C0C9G2"/>
<accession>A0A6C0C9G2</accession>